<evidence type="ECO:0000256" key="7">
    <source>
        <dbReference type="ARBA" id="ARBA00023136"/>
    </source>
</evidence>
<evidence type="ECO:0000256" key="6">
    <source>
        <dbReference type="ARBA" id="ARBA00022989"/>
    </source>
</evidence>
<proteinExistence type="inferred from homology"/>
<evidence type="ECO:0000313" key="9">
    <source>
        <dbReference type="EMBL" id="PKR53942.1"/>
    </source>
</evidence>
<evidence type="ECO:0000256" key="1">
    <source>
        <dbReference type="ARBA" id="ARBA00004651"/>
    </source>
</evidence>
<keyword evidence="5 8" id="KW-0812">Transmembrane</keyword>
<dbReference type="InterPro" id="IPR037294">
    <property type="entry name" value="ABC_BtuC-like"/>
</dbReference>
<feature type="transmembrane region" description="Helical" evidence="8">
    <location>
        <begin position="266"/>
        <end position="286"/>
    </location>
</feature>
<comment type="similarity">
    <text evidence="2">Belongs to the binding-protein-dependent transport system permease family. FecCD subfamily.</text>
</comment>
<evidence type="ECO:0000256" key="5">
    <source>
        <dbReference type="ARBA" id="ARBA00022692"/>
    </source>
</evidence>
<gene>
    <name evidence="9" type="ORF">COO20_11990</name>
</gene>
<feature type="transmembrane region" description="Helical" evidence="8">
    <location>
        <begin position="295"/>
        <end position="313"/>
    </location>
</feature>
<evidence type="ECO:0000256" key="4">
    <source>
        <dbReference type="ARBA" id="ARBA00022475"/>
    </source>
</evidence>
<feature type="transmembrane region" description="Helical" evidence="8">
    <location>
        <begin position="79"/>
        <end position="99"/>
    </location>
</feature>
<keyword evidence="6 8" id="KW-1133">Transmembrane helix</keyword>
<dbReference type="AlphaFoldDB" id="A0A2N3KTS7"/>
<protein>
    <submittedName>
        <fullName evidence="9">Iron-siderophore ABC transporter permease</fullName>
    </submittedName>
</protein>
<dbReference type="GO" id="GO:0022857">
    <property type="term" value="F:transmembrane transporter activity"/>
    <property type="evidence" value="ECO:0007669"/>
    <property type="project" value="InterPro"/>
</dbReference>
<accession>A0A2N3KTS7</accession>
<dbReference type="PANTHER" id="PTHR30472">
    <property type="entry name" value="FERRIC ENTEROBACTIN TRANSPORT SYSTEM PERMEASE PROTEIN"/>
    <property type="match status" value="1"/>
</dbReference>
<dbReference type="EMBL" id="NWTK01000007">
    <property type="protein sequence ID" value="PKR53942.1"/>
    <property type="molecule type" value="Genomic_DNA"/>
</dbReference>
<dbReference type="FunFam" id="1.10.3470.10:FF:000001">
    <property type="entry name" value="Vitamin B12 ABC transporter permease BtuC"/>
    <property type="match status" value="1"/>
</dbReference>
<evidence type="ECO:0000256" key="2">
    <source>
        <dbReference type="ARBA" id="ARBA00007935"/>
    </source>
</evidence>
<evidence type="ECO:0000313" key="10">
    <source>
        <dbReference type="Proteomes" id="UP000233597"/>
    </source>
</evidence>
<dbReference type="InterPro" id="IPR000522">
    <property type="entry name" value="ABC_transptr_permease_BtuC"/>
</dbReference>
<keyword evidence="4" id="KW-1003">Cell membrane</keyword>
<name>A0A2N3KTS7_9PROT</name>
<feature type="transmembrane region" description="Helical" evidence="8">
    <location>
        <begin position="137"/>
        <end position="158"/>
    </location>
</feature>
<dbReference type="OrthoDB" id="9811721at2"/>
<sequence length="320" mass="33279">MVLLFVAAFFASLTMGQYPVSLHDAFNALFHFDENVVEQIIVITSRLPRTIMACFVGAALGISGVLMQAVTRNPLASPSILGINSGAIFLIVLASTLAPHLSTHGLIWVGMAGAALAGGIVYLLGSLGSGGLTPTRLVLGGAALTALFVSFTQAVLVINQDGLDRILFWLAGSLAGRDLDSFLPVMPYIAAGIIASLFIGRHVNILMSGDDIAKGLGQNTAILKITIAGLVILLAGSSVSAVGNIAFLGLIVPHIVRLSVTGDHRWLIPLSGLAGAVLLLVSDIIARQIIMPEELPIGAMTAILGAPLFVLLARRNFAYG</sequence>
<organism evidence="9 10">
    <name type="scientific">Thalassospira marina</name>
    <dbReference type="NCBI Taxonomy" id="2048283"/>
    <lineage>
        <taxon>Bacteria</taxon>
        <taxon>Pseudomonadati</taxon>
        <taxon>Pseudomonadota</taxon>
        <taxon>Alphaproteobacteria</taxon>
        <taxon>Rhodospirillales</taxon>
        <taxon>Thalassospiraceae</taxon>
        <taxon>Thalassospira</taxon>
    </lineage>
</organism>
<dbReference type="SUPFAM" id="SSF81345">
    <property type="entry name" value="ABC transporter involved in vitamin B12 uptake, BtuC"/>
    <property type="match status" value="1"/>
</dbReference>
<dbReference type="CDD" id="cd06550">
    <property type="entry name" value="TM_ABC_iron-siderophores_like"/>
    <property type="match status" value="1"/>
</dbReference>
<dbReference type="Gene3D" id="1.10.3470.10">
    <property type="entry name" value="ABC transporter involved in vitamin B12 uptake, BtuC"/>
    <property type="match status" value="1"/>
</dbReference>
<reference evidence="9 10" key="1">
    <citation type="submission" date="2017-09" db="EMBL/GenBank/DDBJ databases">
        <title>Biodiversity and function of Thalassospira species in the particle-attached aromatic-hydrocarbon-degrading consortia from the surface seawater of the South China Sea.</title>
        <authorList>
            <person name="Dong C."/>
            <person name="Liu R."/>
            <person name="Shao Z."/>
        </authorList>
    </citation>
    <scope>NUCLEOTIDE SEQUENCE [LARGE SCALE GENOMIC DNA]</scope>
    <source>
        <strain evidence="9 10">CSC1P2</strain>
    </source>
</reference>
<evidence type="ECO:0000256" key="3">
    <source>
        <dbReference type="ARBA" id="ARBA00022448"/>
    </source>
</evidence>
<keyword evidence="7 8" id="KW-0472">Membrane</keyword>
<feature type="transmembrane region" description="Helical" evidence="8">
    <location>
        <begin position="46"/>
        <end position="67"/>
    </location>
</feature>
<feature type="transmembrane region" description="Helical" evidence="8">
    <location>
        <begin position="105"/>
        <end position="125"/>
    </location>
</feature>
<dbReference type="GO" id="GO:0033214">
    <property type="term" value="P:siderophore-iron import into cell"/>
    <property type="evidence" value="ECO:0007669"/>
    <property type="project" value="TreeGrafter"/>
</dbReference>
<keyword evidence="3" id="KW-0813">Transport</keyword>
<feature type="transmembrane region" description="Helical" evidence="8">
    <location>
        <begin position="221"/>
        <end position="246"/>
    </location>
</feature>
<dbReference type="GO" id="GO:0005886">
    <property type="term" value="C:plasma membrane"/>
    <property type="evidence" value="ECO:0007669"/>
    <property type="project" value="UniProtKB-SubCell"/>
</dbReference>
<comment type="subcellular location">
    <subcellularLocation>
        <location evidence="1">Cell membrane</location>
        <topology evidence="1">Multi-pass membrane protein</topology>
    </subcellularLocation>
</comment>
<dbReference type="Pfam" id="PF01032">
    <property type="entry name" value="FecCD"/>
    <property type="match status" value="1"/>
</dbReference>
<feature type="transmembrane region" description="Helical" evidence="8">
    <location>
        <begin position="182"/>
        <end position="200"/>
    </location>
</feature>
<comment type="caution">
    <text evidence="9">The sequence shown here is derived from an EMBL/GenBank/DDBJ whole genome shotgun (WGS) entry which is preliminary data.</text>
</comment>
<dbReference type="Proteomes" id="UP000233597">
    <property type="component" value="Unassembled WGS sequence"/>
</dbReference>
<dbReference type="PANTHER" id="PTHR30472:SF1">
    <property type="entry name" value="FE(3+) DICITRATE TRANSPORT SYSTEM PERMEASE PROTEIN FECC-RELATED"/>
    <property type="match status" value="1"/>
</dbReference>
<evidence type="ECO:0000256" key="8">
    <source>
        <dbReference type="SAM" id="Phobius"/>
    </source>
</evidence>